<dbReference type="RefSeq" id="WP_099917850.1">
    <property type="nucleotide sequence ID" value="NZ_BMHS01000029.1"/>
</dbReference>
<dbReference type="InterPro" id="IPR036102">
    <property type="entry name" value="OsmC/Ohrsf"/>
</dbReference>
<dbReference type="Pfam" id="PF02566">
    <property type="entry name" value="OsmC"/>
    <property type="match status" value="1"/>
</dbReference>
<dbReference type="PANTHER" id="PTHR39624">
    <property type="entry name" value="PROTEIN INVOLVED IN RIMO-MEDIATED BETA-METHYLTHIOLATION OF RIBOSOMAL PROTEIN S12 YCAO"/>
    <property type="match status" value="1"/>
</dbReference>
<dbReference type="PANTHER" id="PTHR39624:SF2">
    <property type="entry name" value="OSMC-LIKE PROTEIN"/>
    <property type="match status" value="1"/>
</dbReference>
<proteinExistence type="predicted"/>
<dbReference type="EMBL" id="PDOB01000057">
    <property type="protein sequence ID" value="PIL37918.1"/>
    <property type="molecule type" value="Genomic_DNA"/>
</dbReference>
<organism evidence="1 2">
    <name type="scientific">Massilia psychrophila</name>
    <dbReference type="NCBI Taxonomy" id="1603353"/>
    <lineage>
        <taxon>Bacteria</taxon>
        <taxon>Pseudomonadati</taxon>
        <taxon>Pseudomonadota</taxon>
        <taxon>Betaproteobacteria</taxon>
        <taxon>Burkholderiales</taxon>
        <taxon>Oxalobacteraceae</taxon>
        <taxon>Telluria group</taxon>
        <taxon>Massilia</taxon>
    </lineage>
</organism>
<name>A0A2G8SWR4_9BURK</name>
<gene>
    <name evidence="1" type="ORF">CR103_20910</name>
</gene>
<dbReference type="AlphaFoldDB" id="A0A2G8SWR4"/>
<evidence type="ECO:0000313" key="2">
    <source>
        <dbReference type="Proteomes" id="UP000228593"/>
    </source>
</evidence>
<dbReference type="OrthoDB" id="9789573at2"/>
<evidence type="ECO:0000313" key="1">
    <source>
        <dbReference type="EMBL" id="PIL37918.1"/>
    </source>
</evidence>
<reference evidence="1 2" key="1">
    <citation type="submission" date="2017-10" db="EMBL/GenBank/DDBJ databases">
        <title>Massilia psychrophilum sp. nov., a novel purple-pigmented bacterium isolated from Tianshan glacier, Xinjiang Municipality, China.</title>
        <authorList>
            <person name="Wang H."/>
        </authorList>
    </citation>
    <scope>NUCLEOTIDE SEQUENCE [LARGE SCALE GENOMIC DNA]</scope>
    <source>
        <strain evidence="1 2">JCM 30813</strain>
    </source>
</reference>
<dbReference type="Proteomes" id="UP000228593">
    <property type="component" value="Unassembled WGS sequence"/>
</dbReference>
<accession>A0A2G8SWR4</accession>
<sequence>MSITVTRDLAQPMRHIVQVRDHQFAIDGSVEEGGLDAGPSPHDLYDAALISCQALTLVWYARRKAIPLADVRITVERDASAERQGVYRLATTLFLGGALSEAQRQEFLSVAAKCPVHKLMTFVTTEITTVLAPACALGTPESTGNFEVAEGH</sequence>
<dbReference type="Gene3D" id="3.30.300.20">
    <property type="match status" value="1"/>
</dbReference>
<protein>
    <submittedName>
        <fullName evidence="1">Osmotically inducible protein OsmC</fullName>
    </submittedName>
</protein>
<dbReference type="InterPro" id="IPR003718">
    <property type="entry name" value="OsmC/Ohr_fam"/>
</dbReference>
<comment type="caution">
    <text evidence="1">The sequence shown here is derived from an EMBL/GenBank/DDBJ whole genome shotgun (WGS) entry which is preliminary data.</text>
</comment>
<dbReference type="InterPro" id="IPR015946">
    <property type="entry name" value="KH_dom-like_a/b"/>
</dbReference>
<dbReference type="SUPFAM" id="SSF82784">
    <property type="entry name" value="OsmC-like"/>
    <property type="match status" value="1"/>
</dbReference>
<keyword evidence="2" id="KW-1185">Reference proteome</keyword>